<evidence type="ECO:0000256" key="1">
    <source>
        <dbReference type="SAM" id="MobiDB-lite"/>
    </source>
</evidence>
<feature type="compositionally biased region" description="Basic and acidic residues" evidence="1">
    <location>
        <begin position="227"/>
        <end position="239"/>
    </location>
</feature>
<proteinExistence type="predicted"/>
<dbReference type="InterPro" id="IPR000073">
    <property type="entry name" value="AB_hydrolase_1"/>
</dbReference>
<dbReference type="PRINTS" id="PR00111">
    <property type="entry name" value="ABHYDROLASE"/>
</dbReference>
<dbReference type="Gene3D" id="3.40.50.1820">
    <property type="entry name" value="alpha/beta hydrolase"/>
    <property type="match status" value="1"/>
</dbReference>
<dbReference type="Pfam" id="PF12697">
    <property type="entry name" value="Abhydrolase_6"/>
    <property type="match status" value="1"/>
</dbReference>
<name>A0ABT0J2F3_9MICO</name>
<dbReference type="RefSeq" id="WP_416343510.1">
    <property type="nucleotide sequence ID" value="NZ_JALQCY010000002.1"/>
</dbReference>
<dbReference type="PANTHER" id="PTHR43798">
    <property type="entry name" value="MONOACYLGLYCEROL LIPASE"/>
    <property type="match status" value="1"/>
</dbReference>
<dbReference type="SUPFAM" id="SSF53474">
    <property type="entry name" value="alpha/beta-Hydrolases"/>
    <property type="match status" value="1"/>
</dbReference>
<dbReference type="EMBL" id="JALQCY010000002">
    <property type="protein sequence ID" value="MCK9793672.1"/>
    <property type="molecule type" value="Genomic_DNA"/>
</dbReference>
<dbReference type="GO" id="GO:0016787">
    <property type="term" value="F:hydrolase activity"/>
    <property type="evidence" value="ECO:0007669"/>
    <property type="project" value="UniProtKB-KW"/>
</dbReference>
<sequence length="247" mass="26375">MRELGDPSADTVLLVHGIGVSARYFRPLATALAADHRVLVPDLPGFGQSPRPDRPPTVEELARLLLRLLELRGAGRATLVGHSMGAQVVAAMARRAPEAVGGVLLVGPVVDPSARSAPAQGWRLLRDSFHEPPRVNAVIASDYVRTGPRWYSAVLPHMLAFDTSAAVARADVPVLVVRGQHDRVASRAWCRALTDTAPQGELREVPGTGHVAMATDPGPVSRWVRELRATDGESGDRQGRARRGGAT</sequence>
<protein>
    <submittedName>
        <fullName evidence="3">Alpha/beta hydrolase</fullName>
    </submittedName>
</protein>
<gene>
    <name evidence="3" type="ORF">M1843_07940</name>
</gene>
<dbReference type="InterPro" id="IPR050266">
    <property type="entry name" value="AB_hydrolase_sf"/>
</dbReference>
<dbReference type="InterPro" id="IPR029058">
    <property type="entry name" value="AB_hydrolase_fold"/>
</dbReference>
<accession>A0ABT0J2F3</accession>
<dbReference type="Proteomes" id="UP001651050">
    <property type="component" value="Unassembled WGS sequence"/>
</dbReference>
<comment type="caution">
    <text evidence="3">The sequence shown here is derived from an EMBL/GenBank/DDBJ whole genome shotgun (WGS) entry which is preliminary data.</text>
</comment>
<feature type="domain" description="AB hydrolase-1" evidence="2">
    <location>
        <begin position="12"/>
        <end position="220"/>
    </location>
</feature>
<dbReference type="PANTHER" id="PTHR43798:SF33">
    <property type="entry name" value="HYDROLASE, PUTATIVE (AFU_ORTHOLOGUE AFUA_2G14860)-RELATED"/>
    <property type="match status" value="1"/>
</dbReference>
<feature type="region of interest" description="Disordered" evidence="1">
    <location>
        <begin position="227"/>
        <end position="247"/>
    </location>
</feature>
<evidence type="ECO:0000313" key="3">
    <source>
        <dbReference type="EMBL" id="MCK9793672.1"/>
    </source>
</evidence>
<keyword evidence="4" id="KW-1185">Reference proteome</keyword>
<evidence type="ECO:0000259" key="2">
    <source>
        <dbReference type="Pfam" id="PF12697"/>
    </source>
</evidence>
<evidence type="ECO:0000313" key="4">
    <source>
        <dbReference type="Proteomes" id="UP001651050"/>
    </source>
</evidence>
<reference evidence="3 4" key="1">
    <citation type="submission" date="2022-02" db="EMBL/GenBank/DDBJ databases">
        <title>The car tank lid bacteriome: a reservoir of bacteria with potential in bioremediation of fuel.</title>
        <authorList>
            <person name="Vidal-Verdu A."/>
            <person name="Gomez-Martinez D."/>
            <person name="Latorre-Perez A."/>
            <person name="Pereto J."/>
            <person name="Porcar M."/>
        </authorList>
    </citation>
    <scope>NUCLEOTIDE SEQUENCE [LARGE SCALE GENOMIC DNA]</scope>
    <source>
        <strain evidence="3 4">4D.3</strain>
    </source>
</reference>
<organism evidence="3 4">
    <name type="scientific">Isoptericola peretonis</name>
    <dbReference type="NCBI Taxonomy" id="2918523"/>
    <lineage>
        <taxon>Bacteria</taxon>
        <taxon>Bacillati</taxon>
        <taxon>Actinomycetota</taxon>
        <taxon>Actinomycetes</taxon>
        <taxon>Micrococcales</taxon>
        <taxon>Promicromonosporaceae</taxon>
        <taxon>Isoptericola</taxon>
    </lineage>
</organism>
<keyword evidence="3" id="KW-0378">Hydrolase</keyword>